<comment type="caution">
    <text evidence="4">The sequence shown here is derived from an EMBL/GenBank/DDBJ whole genome shotgun (WGS) entry which is preliminary data.</text>
</comment>
<keyword evidence="1" id="KW-0175">Coiled coil</keyword>
<proteinExistence type="predicted"/>
<feature type="region of interest" description="Disordered" evidence="2">
    <location>
        <begin position="227"/>
        <end position="264"/>
    </location>
</feature>
<gene>
    <name evidence="4" type="ORF">M5K25_024127</name>
</gene>
<evidence type="ECO:0000256" key="2">
    <source>
        <dbReference type="SAM" id="MobiDB-lite"/>
    </source>
</evidence>
<dbReference type="PANTHER" id="PTHR46740">
    <property type="entry name" value="PROTEIN DYAD"/>
    <property type="match status" value="1"/>
</dbReference>
<evidence type="ECO:0000313" key="4">
    <source>
        <dbReference type="EMBL" id="KAL0905688.1"/>
    </source>
</evidence>
<feature type="coiled-coil region" evidence="1">
    <location>
        <begin position="462"/>
        <end position="496"/>
    </location>
</feature>
<dbReference type="Proteomes" id="UP001552299">
    <property type="component" value="Unassembled WGS sequence"/>
</dbReference>
<organism evidence="4 5">
    <name type="scientific">Dendrobium thyrsiflorum</name>
    <name type="common">Pinecone-like raceme dendrobium</name>
    <name type="synonym">Orchid</name>
    <dbReference type="NCBI Taxonomy" id="117978"/>
    <lineage>
        <taxon>Eukaryota</taxon>
        <taxon>Viridiplantae</taxon>
        <taxon>Streptophyta</taxon>
        <taxon>Embryophyta</taxon>
        <taxon>Tracheophyta</taxon>
        <taxon>Spermatophyta</taxon>
        <taxon>Magnoliopsida</taxon>
        <taxon>Liliopsida</taxon>
        <taxon>Asparagales</taxon>
        <taxon>Orchidaceae</taxon>
        <taxon>Epidendroideae</taxon>
        <taxon>Malaxideae</taxon>
        <taxon>Dendrobiinae</taxon>
        <taxon>Dendrobium</taxon>
    </lineage>
</organism>
<feature type="region of interest" description="Disordered" evidence="2">
    <location>
        <begin position="497"/>
        <end position="529"/>
    </location>
</feature>
<evidence type="ECO:0000256" key="1">
    <source>
        <dbReference type="SAM" id="Coils"/>
    </source>
</evidence>
<dbReference type="PANTHER" id="PTHR46740:SF2">
    <property type="entry name" value="PROTEIN DYAD"/>
    <property type="match status" value="1"/>
</dbReference>
<dbReference type="AlphaFoldDB" id="A0ABD0U1H6"/>
<name>A0ABD0U1H6_DENTH</name>
<dbReference type="EMBL" id="JANQDX010000018">
    <property type="protein sequence ID" value="KAL0905688.1"/>
    <property type="molecule type" value="Genomic_DNA"/>
</dbReference>
<evidence type="ECO:0000313" key="5">
    <source>
        <dbReference type="Proteomes" id="UP001552299"/>
    </source>
</evidence>
<feature type="compositionally biased region" description="Polar residues" evidence="2">
    <location>
        <begin position="499"/>
        <end position="517"/>
    </location>
</feature>
<evidence type="ECO:0000259" key="3">
    <source>
        <dbReference type="Pfam" id="PF25874"/>
    </source>
</evidence>
<dbReference type="Pfam" id="PF25874">
    <property type="entry name" value="WHD_plant_repro"/>
    <property type="match status" value="1"/>
</dbReference>
<dbReference type="InterPro" id="IPR059080">
    <property type="entry name" value="WHD_PTC1"/>
</dbReference>
<feature type="domain" description="PTC1-like winged helix-turn-helix" evidence="3">
    <location>
        <begin position="285"/>
        <end position="366"/>
    </location>
</feature>
<protein>
    <recommendedName>
        <fullName evidence="3">PTC1-like winged helix-turn-helix domain-containing protein</fullName>
    </recommendedName>
</protein>
<sequence length="673" mass="75620">MKLDSSSSLFCRKDSWFLLFQKADGWQVKYYYLNGNEPVRTSLTSDFLRKKMLYTADSAQAVPCAGRYEPGSFFEIDHEKLPPKSPIQLKAIRVVMVSETTLLGVTVSFPSTLSLRSYFVAAQIGICFPELDEKFVMSSNQARRILCRRIPPVQLEAGKRLKSFWLLTPSQVGELPLVGPEEEQEVTKPMKSMGSCHLALQCAGEVGWGIRRKIKYIGRHCDQSAQKSEAEMEEQQSGSGRKRNQEEVKKTNKKKKKKVVARETKRLRLEQENQEVRFPRGTKDRWSMERYEAAEKRLLEIMRLKKAELGRPILRQALREEARKHIGDTGLLDHLLKHMAGKIVSDGTERFRRRHNSEGAMEYWLEPADLVEVRRKAGVTDPFWIPPPGWKLGDSIFPNSCGLDCKLAIADCKQQLAAQLKRYEEQQISLKKLEKHTQNIKVEWEKAIGAWQEEYQILLEWKRKKEEEFAALLDCMQELKDDVQLLKQTKKQIDGDVQLNGNTKSSDVNIQNEISNGNAGGGKKQKRTSGFKICKPQGTFLWPSMAGSSAASAEEKQHMLVFPGGGPPSASSSTASTPKLQLLPAPGLQPLPSEPASEEVVVPKHLQPERASASENLICTMIIPRCLGRRDGNQDDALAAAAAAAAGSPWVKEAFGWSGITTDLVLTTPSPYR</sequence>
<reference evidence="4 5" key="1">
    <citation type="journal article" date="2024" name="Plant Biotechnol. J.">
        <title>Dendrobium thyrsiflorum genome and its molecular insights into genes involved in important horticultural traits.</title>
        <authorList>
            <person name="Chen B."/>
            <person name="Wang J.Y."/>
            <person name="Zheng P.J."/>
            <person name="Li K.L."/>
            <person name="Liang Y.M."/>
            <person name="Chen X.F."/>
            <person name="Zhang C."/>
            <person name="Zhao X."/>
            <person name="He X."/>
            <person name="Zhang G.Q."/>
            <person name="Liu Z.J."/>
            <person name="Xu Q."/>
        </authorList>
    </citation>
    <scope>NUCLEOTIDE SEQUENCE [LARGE SCALE GENOMIC DNA]</scope>
    <source>
        <strain evidence="4">GZMU011</strain>
    </source>
</reference>
<keyword evidence="5" id="KW-1185">Reference proteome</keyword>
<dbReference type="InterPro" id="IPR044221">
    <property type="entry name" value="DYAD/AMEIOTIC1"/>
</dbReference>
<accession>A0ABD0U1H6</accession>